<proteinExistence type="predicted"/>
<dbReference type="Proteomes" id="UP000315289">
    <property type="component" value="Unassembled WGS sequence"/>
</dbReference>
<dbReference type="Gene3D" id="3.20.20.140">
    <property type="entry name" value="Metal-dependent hydrolases"/>
    <property type="match status" value="1"/>
</dbReference>
<dbReference type="InterPro" id="IPR006680">
    <property type="entry name" value="Amidohydro-rel"/>
</dbReference>
<gene>
    <name evidence="2" type="ORF">NARC_90012</name>
</gene>
<dbReference type="Gene3D" id="2.30.40.10">
    <property type="entry name" value="Urease, subunit C, domain 1"/>
    <property type="match status" value="1"/>
</dbReference>
<feature type="domain" description="Amidohydrolase-related" evidence="1">
    <location>
        <begin position="15"/>
        <end position="95"/>
    </location>
</feature>
<comment type="caution">
    <text evidence="2">The sequence shown here is derived from an EMBL/GenBank/DDBJ whole genome shotgun (WGS) entry which is preliminary data.</text>
</comment>
<evidence type="ECO:0000313" key="3">
    <source>
        <dbReference type="Proteomes" id="UP000315289"/>
    </source>
</evidence>
<reference evidence="2 3" key="1">
    <citation type="journal article" date="2019" name="Front. Microbiol.">
        <title>Ammonia Oxidation by the Arctic Terrestrial Thaumarchaeote Candidatus Nitrosocosmicus arcticus Is Stimulated by Increasing Temperatures.</title>
        <authorList>
            <person name="Alves R.J.E."/>
            <person name="Kerou M."/>
            <person name="Zappe A."/>
            <person name="Bittner R."/>
            <person name="Abby S.S."/>
            <person name="Schmidt H.A."/>
            <person name="Pfeifer K."/>
            <person name="Schleper C."/>
        </authorList>
    </citation>
    <scope>NUCLEOTIDE SEQUENCE [LARGE SCALE GENOMIC DNA]</scope>
    <source>
        <strain evidence="2 3">Kfb</strain>
    </source>
</reference>
<organism evidence="2 3">
    <name type="scientific">Candidatus Nitrosocosmicus arcticus</name>
    <dbReference type="NCBI Taxonomy" id="2035267"/>
    <lineage>
        <taxon>Archaea</taxon>
        <taxon>Nitrososphaerota</taxon>
        <taxon>Nitrososphaeria</taxon>
        <taxon>Nitrososphaerales</taxon>
        <taxon>Nitrososphaeraceae</taxon>
        <taxon>Candidatus Nitrosocosmicus</taxon>
    </lineage>
</organism>
<evidence type="ECO:0000313" key="2">
    <source>
        <dbReference type="EMBL" id="TVP40107.1"/>
    </source>
</evidence>
<dbReference type="GO" id="GO:0016810">
    <property type="term" value="F:hydrolase activity, acting on carbon-nitrogen (but not peptide) bonds"/>
    <property type="evidence" value="ECO:0007669"/>
    <property type="project" value="InterPro"/>
</dbReference>
<accession>A0A557SU25</accession>
<evidence type="ECO:0000259" key="1">
    <source>
        <dbReference type="Pfam" id="PF01979"/>
    </source>
</evidence>
<sequence>MEKRETSNRFKGKIALMSDHPVTLTRNLFYTLRHVLRFGLSKSDSISKITKEPADIIGIDDIGQIKPGFISSMILWNGDPFSLTSHPTMVIAEGNTIYQE</sequence>
<protein>
    <recommendedName>
        <fullName evidence="1">Amidohydrolase-related domain-containing protein</fullName>
    </recommendedName>
</protein>
<dbReference type="SUPFAM" id="SSF51338">
    <property type="entry name" value="Composite domain of metallo-dependent hydrolases"/>
    <property type="match status" value="1"/>
</dbReference>
<dbReference type="AlphaFoldDB" id="A0A557SU25"/>
<keyword evidence="3" id="KW-1185">Reference proteome</keyword>
<name>A0A557SU25_9ARCH</name>
<dbReference type="InterPro" id="IPR011059">
    <property type="entry name" value="Metal-dep_hydrolase_composite"/>
</dbReference>
<dbReference type="EMBL" id="VOAH01000009">
    <property type="protein sequence ID" value="TVP40107.1"/>
    <property type="molecule type" value="Genomic_DNA"/>
</dbReference>
<dbReference type="Pfam" id="PF01979">
    <property type="entry name" value="Amidohydro_1"/>
    <property type="match status" value="1"/>
</dbReference>